<dbReference type="AlphaFoldDB" id="A0A7J7MJE0"/>
<comment type="caution">
    <text evidence="1">The sequence shown here is derived from an EMBL/GenBank/DDBJ whole genome shotgun (WGS) entry which is preliminary data.</text>
</comment>
<dbReference type="EMBL" id="JACGCM010001441">
    <property type="protein sequence ID" value="KAF6155035.1"/>
    <property type="molecule type" value="Genomic_DNA"/>
</dbReference>
<gene>
    <name evidence="1" type="ORF">GIB67_035782</name>
</gene>
<dbReference type="Proteomes" id="UP000541444">
    <property type="component" value="Unassembled WGS sequence"/>
</dbReference>
<reference evidence="1 2" key="1">
    <citation type="journal article" date="2020" name="IScience">
        <title>Genome Sequencing of the Endangered Kingdonia uniflora (Circaeasteraceae, Ranunculales) Reveals Potential Mechanisms of Evolutionary Specialization.</title>
        <authorList>
            <person name="Sun Y."/>
            <person name="Deng T."/>
            <person name="Zhang A."/>
            <person name="Moore M.J."/>
            <person name="Landis J.B."/>
            <person name="Lin N."/>
            <person name="Zhang H."/>
            <person name="Zhang X."/>
            <person name="Huang J."/>
            <person name="Zhang X."/>
            <person name="Sun H."/>
            <person name="Wang H."/>
        </authorList>
    </citation>
    <scope>NUCLEOTIDE SEQUENCE [LARGE SCALE GENOMIC DNA]</scope>
    <source>
        <strain evidence="1">TB1705</strain>
        <tissue evidence="1">Leaf</tissue>
    </source>
</reference>
<name>A0A7J7MJE0_9MAGN</name>
<feature type="non-terminal residue" evidence="1">
    <location>
        <position position="115"/>
    </location>
</feature>
<accession>A0A7J7MJE0</accession>
<sequence length="115" mass="13510">MHALRESLIESINSIWRRCHLTLQYSIQVLSRSLRSTYNWDLLHSSSNTYTLSMDRLFDLAETWFSYTIFNTAMQYSIYDPSRSPCSTYNQDLLHSSSTIYALSKDRLLSHSIRS</sequence>
<proteinExistence type="predicted"/>
<evidence type="ECO:0000313" key="2">
    <source>
        <dbReference type="Proteomes" id="UP000541444"/>
    </source>
</evidence>
<organism evidence="1 2">
    <name type="scientific">Kingdonia uniflora</name>
    <dbReference type="NCBI Taxonomy" id="39325"/>
    <lineage>
        <taxon>Eukaryota</taxon>
        <taxon>Viridiplantae</taxon>
        <taxon>Streptophyta</taxon>
        <taxon>Embryophyta</taxon>
        <taxon>Tracheophyta</taxon>
        <taxon>Spermatophyta</taxon>
        <taxon>Magnoliopsida</taxon>
        <taxon>Ranunculales</taxon>
        <taxon>Circaeasteraceae</taxon>
        <taxon>Kingdonia</taxon>
    </lineage>
</organism>
<evidence type="ECO:0000313" key="1">
    <source>
        <dbReference type="EMBL" id="KAF6155035.1"/>
    </source>
</evidence>
<keyword evidence="2" id="KW-1185">Reference proteome</keyword>
<protein>
    <submittedName>
        <fullName evidence="1">Uncharacterized protein</fullName>
    </submittedName>
</protein>